<dbReference type="PRINTS" id="PR00507">
    <property type="entry name" value="N12N6MTFRASE"/>
</dbReference>
<keyword evidence="10" id="KW-1185">Reference proteome</keyword>
<name>R9KVC3_9ACTN</name>
<organism evidence="9 10">
    <name type="scientific">Adlercreutzia caecimuris B7</name>
    <dbReference type="NCBI Taxonomy" id="1235794"/>
    <lineage>
        <taxon>Bacteria</taxon>
        <taxon>Bacillati</taxon>
        <taxon>Actinomycetota</taxon>
        <taxon>Coriobacteriia</taxon>
        <taxon>Eggerthellales</taxon>
        <taxon>Eggerthellaceae</taxon>
        <taxon>Adlercreutzia</taxon>
    </lineage>
</organism>
<dbReference type="InterPro" id="IPR029063">
    <property type="entry name" value="SAM-dependent_MTases_sf"/>
</dbReference>
<dbReference type="Proteomes" id="UP000014204">
    <property type="component" value="Unassembled WGS sequence"/>
</dbReference>
<dbReference type="PATRIC" id="fig|1235794.3.peg.1778"/>
<dbReference type="EMBL" id="ASSY01000009">
    <property type="protein sequence ID" value="EOS50181.1"/>
    <property type="molecule type" value="Genomic_DNA"/>
</dbReference>
<dbReference type="eggNOG" id="COG0286">
    <property type="taxonomic scope" value="Bacteria"/>
</dbReference>
<dbReference type="SUPFAM" id="SSF53335">
    <property type="entry name" value="S-adenosyl-L-methionine-dependent methyltransferases"/>
    <property type="match status" value="1"/>
</dbReference>
<evidence type="ECO:0000313" key="10">
    <source>
        <dbReference type="Proteomes" id="UP000014204"/>
    </source>
</evidence>
<reference evidence="9 10" key="1">
    <citation type="submission" date="2013-04" db="EMBL/GenBank/DDBJ databases">
        <title>The Genome Sequence of Enterorhabdus caecimuris B7.</title>
        <authorList>
            <consortium name="The Broad Institute Genomics Platform"/>
            <consortium name="The Broad Institute Genome Sequencing Center for Infectious Disease"/>
            <person name="Earl A."/>
            <person name="Xavier R."/>
            <person name="Elson C."/>
            <person name="Duck W."/>
            <person name="Walker B."/>
            <person name="Young S."/>
            <person name="Zeng Q."/>
            <person name="Gargeya S."/>
            <person name="Fitzgerald M."/>
            <person name="Haas B."/>
            <person name="Abouelleil A."/>
            <person name="Allen A.W."/>
            <person name="Alvarado L."/>
            <person name="Arachchi H.M."/>
            <person name="Berlin A.M."/>
            <person name="Chapman S.B."/>
            <person name="Gainer-Dewar J."/>
            <person name="Goldberg J."/>
            <person name="Griggs A."/>
            <person name="Gujja S."/>
            <person name="Hansen M."/>
            <person name="Howarth C."/>
            <person name="Imamovic A."/>
            <person name="Ireland A."/>
            <person name="Larimer J."/>
            <person name="McCowan C."/>
            <person name="Murphy C."/>
            <person name="Pearson M."/>
            <person name="Poon T.W."/>
            <person name="Priest M."/>
            <person name="Roberts A."/>
            <person name="Saif S."/>
            <person name="Shea T."/>
            <person name="Sisk P."/>
            <person name="Sykes S."/>
            <person name="Wortman J."/>
            <person name="Nusbaum C."/>
            <person name="Birren B."/>
        </authorList>
    </citation>
    <scope>NUCLEOTIDE SEQUENCE [LARGE SCALE GENOMIC DNA]</scope>
    <source>
        <strain evidence="9 10">B7</strain>
    </source>
</reference>
<dbReference type="InterPro" id="IPR051537">
    <property type="entry name" value="DNA_Adenine_Mtase"/>
</dbReference>
<gene>
    <name evidence="9" type="ORF">C811_01804</name>
</gene>
<dbReference type="Gene3D" id="3.40.50.150">
    <property type="entry name" value="Vaccinia Virus protein VP39"/>
    <property type="match status" value="1"/>
</dbReference>
<evidence type="ECO:0000256" key="3">
    <source>
        <dbReference type="ARBA" id="ARBA00022603"/>
    </source>
</evidence>
<keyword evidence="6" id="KW-0680">Restriction system</keyword>
<dbReference type="PROSITE" id="PS00092">
    <property type="entry name" value="N6_MTASE"/>
    <property type="match status" value="1"/>
</dbReference>
<dbReference type="InterPro" id="IPR038333">
    <property type="entry name" value="T1MK-like_N_sf"/>
</dbReference>
<keyword evidence="5" id="KW-0949">S-adenosyl-L-methionine</keyword>
<dbReference type="GO" id="GO:0009307">
    <property type="term" value="P:DNA restriction-modification system"/>
    <property type="evidence" value="ECO:0007669"/>
    <property type="project" value="UniProtKB-KW"/>
</dbReference>
<dbReference type="GO" id="GO:0008170">
    <property type="term" value="F:N-methyltransferase activity"/>
    <property type="evidence" value="ECO:0007669"/>
    <property type="project" value="InterPro"/>
</dbReference>
<dbReference type="STRING" id="1235794.C811_01804"/>
<dbReference type="AlphaFoldDB" id="R9KVC3"/>
<dbReference type="GeneID" id="82191227"/>
<keyword evidence="4" id="KW-0808">Transferase</keyword>
<dbReference type="PANTHER" id="PTHR42933">
    <property type="entry name" value="SLR6095 PROTEIN"/>
    <property type="match status" value="1"/>
</dbReference>
<protein>
    <recommendedName>
        <fullName evidence="2">site-specific DNA-methyltransferase (adenine-specific)</fullName>
        <ecNumber evidence="2">2.1.1.72</ecNumber>
    </recommendedName>
</protein>
<sequence>MAEENRLPGTDTLADTKAMIDGLKTVCANAGLANDSSEYKIITEAFLYKFLNDKFLHELRQLDEFKGVENVERAYSVMDENDRELALMGLPEGTALLKPEYLISCLFQRKDMERSEKGGFAELLDSALAGIADDNVDVFSVKTGQGQSIRLFGGVSRFIVEEGKRDSFCAQLVTKLAAFSFERAFAQKYDFFAAVFEYLISDYNKDSGTYGEYFTPHSIANIIARILVPEGTRDVAVYDPAAGTGTLVLAAAHRIGEQNCTIYTQDRSQKANEFMRLNLILNNLVHSLPNVVHDDTLESPRHLAVGGNSIRKFDYVVSNPPFKADFSDTRNKLAGDAYQKRFWAGVPNITSKPEKMEIYLMFLQHIVASMEESGCAAMVVPTGFLTAKGKIPLAIRKRMVDEGMLRGVVSMPSNIFANTGTNVSIVFLDASSKHEKAILMDASKLGEKKKVDGKNQRTFLSDAEVERIVETFNAAETQEDFSVLVDYDTIKEKNYSFSAGQYFEVKIDYVDLTPDEFDAKLSEHMTNLQDMFAQGEKLQASIMEQLKGLRYE</sequence>
<dbReference type="RefSeq" id="WP_016309995.1">
    <property type="nucleotide sequence ID" value="NZ_KE159646.1"/>
</dbReference>
<dbReference type="InterPro" id="IPR003356">
    <property type="entry name" value="DNA_methylase_A-5"/>
</dbReference>
<feature type="domain" description="DNA methylase adenine-specific" evidence="8">
    <location>
        <begin position="188"/>
        <end position="505"/>
    </location>
</feature>
<dbReference type="CDD" id="cd02440">
    <property type="entry name" value="AdoMet_MTases"/>
    <property type="match status" value="1"/>
</dbReference>
<evidence type="ECO:0000256" key="1">
    <source>
        <dbReference type="ARBA" id="ARBA00006594"/>
    </source>
</evidence>
<evidence type="ECO:0000256" key="5">
    <source>
        <dbReference type="ARBA" id="ARBA00022691"/>
    </source>
</evidence>
<comment type="similarity">
    <text evidence="1">Belongs to the N(4)/N(6)-methyltransferase family.</text>
</comment>
<evidence type="ECO:0000256" key="7">
    <source>
        <dbReference type="ARBA" id="ARBA00047942"/>
    </source>
</evidence>
<evidence type="ECO:0000259" key="8">
    <source>
        <dbReference type="Pfam" id="PF02384"/>
    </source>
</evidence>
<dbReference type="GO" id="GO:0003677">
    <property type="term" value="F:DNA binding"/>
    <property type="evidence" value="ECO:0007669"/>
    <property type="project" value="InterPro"/>
</dbReference>
<dbReference type="GO" id="GO:0032259">
    <property type="term" value="P:methylation"/>
    <property type="evidence" value="ECO:0007669"/>
    <property type="project" value="UniProtKB-KW"/>
</dbReference>
<dbReference type="GO" id="GO:0009007">
    <property type="term" value="F:site-specific DNA-methyltransferase (adenine-specific) activity"/>
    <property type="evidence" value="ECO:0007669"/>
    <property type="project" value="UniProtKB-EC"/>
</dbReference>
<proteinExistence type="inferred from homology"/>
<dbReference type="Gene3D" id="1.20.1260.30">
    <property type="match status" value="1"/>
</dbReference>
<comment type="caution">
    <text evidence="9">The sequence shown here is derived from an EMBL/GenBank/DDBJ whole genome shotgun (WGS) entry which is preliminary data.</text>
</comment>
<evidence type="ECO:0000256" key="4">
    <source>
        <dbReference type="ARBA" id="ARBA00022679"/>
    </source>
</evidence>
<comment type="catalytic activity">
    <reaction evidence="7">
        <text>a 2'-deoxyadenosine in DNA + S-adenosyl-L-methionine = an N(6)-methyl-2'-deoxyadenosine in DNA + S-adenosyl-L-homocysteine + H(+)</text>
        <dbReference type="Rhea" id="RHEA:15197"/>
        <dbReference type="Rhea" id="RHEA-COMP:12418"/>
        <dbReference type="Rhea" id="RHEA-COMP:12419"/>
        <dbReference type="ChEBI" id="CHEBI:15378"/>
        <dbReference type="ChEBI" id="CHEBI:57856"/>
        <dbReference type="ChEBI" id="CHEBI:59789"/>
        <dbReference type="ChEBI" id="CHEBI:90615"/>
        <dbReference type="ChEBI" id="CHEBI:90616"/>
        <dbReference type="EC" id="2.1.1.72"/>
    </reaction>
</comment>
<evidence type="ECO:0000313" key="9">
    <source>
        <dbReference type="EMBL" id="EOS50181.1"/>
    </source>
</evidence>
<accession>R9KVC3</accession>
<evidence type="ECO:0000256" key="2">
    <source>
        <dbReference type="ARBA" id="ARBA00011900"/>
    </source>
</evidence>
<keyword evidence="3" id="KW-0489">Methyltransferase</keyword>
<dbReference type="InterPro" id="IPR002052">
    <property type="entry name" value="DNA_methylase_N6_adenine_CS"/>
</dbReference>
<dbReference type="OrthoDB" id="9784823at2"/>
<dbReference type="EC" id="2.1.1.72" evidence="2"/>
<evidence type="ECO:0000256" key="6">
    <source>
        <dbReference type="ARBA" id="ARBA00022747"/>
    </source>
</evidence>
<dbReference type="HOGENOM" id="CLU_037306_0_0_11"/>
<dbReference type="Pfam" id="PF02384">
    <property type="entry name" value="N6_Mtase"/>
    <property type="match status" value="1"/>
</dbReference>
<dbReference type="PANTHER" id="PTHR42933:SF1">
    <property type="entry name" value="SITE-SPECIFIC DNA-METHYLTRANSFERASE (ADENINE-SPECIFIC)"/>
    <property type="match status" value="1"/>
</dbReference>